<dbReference type="Gene3D" id="1.10.10.10">
    <property type="entry name" value="Winged helix-like DNA-binding domain superfamily/Winged helix DNA-binding domain"/>
    <property type="match status" value="1"/>
</dbReference>
<dbReference type="PANTHER" id="PTHR30537">
    <property type="entry name" value="HTH-TYPE TRANSCRIPTIONAL REGULATOR"/>
    <property type="match status" value="1"/>
</dbReference>
<comment type="similarity">
    <text evidence="1">Belongs to the LysR transcriptional regulatory family.</text>
</comment>
<keyword evidence="4" id="KW-0804">Transcription</keyword>
<proteinExistence type="inferred from homology"/>
<dbReference type="CDD" id="cd08474">
    <property type="entry name" value="PBP2_CrgA_like_5"/>
    <property type="match status" value="1"/>
</dbReference>
<evidence type="ECO:0000259" key="5">
    <source>
        <dbReference type="PROSITE" id="PS50931"/>
    </source>
</evidence>
<keyword evidence="3" id="KW-0238">DNA-binding</keyword>
<evidence type="ECO:0000256" key="1">
    <source>
        <dbReference type="ARBA" id="ARBA00009437"/>
    </source>
</evidence>
<accession>A0ABV6G2Q1</accession>
<keyword evidence="2" id="KW-0805">Transcription regulation</keyword>
<dbReference type="PANTHER" id="PTHR30537:SF1">
    <property type="entry name" value="HTH-TYPE TRANSCRIPTIONAL REGULATOR PGRR"/>
    <property type="match status" value="1"/>
</dbReference>
<protein>
    <submittedName>
        <fullName evidence="6">LysR family transcriptional regulator</fullName>
    </submittedName>
</protein>
<dbReference type="PROSITE" id="PS50931">
    <property type="entry name" value="HTH_LYSR"/>
    <property type="match status" value="1"/>
</dbReference>
<dbReference type="InterPro" id="IPR058163">
    <property type="entry name" value="LysR-type_TF_proteobact-type"/>
</dbReference>
<evidence type="ECO:0000256" key="4">
    <source>
        <dbReference type="ARBA" id="ARBA00023163"/>
    </source>
</evidence>
<dbReference type="Pfam" id="PF00126">
    <property type="entry name" value="HTH_1"/>
    <property type="match status" value="1"/>
</dbReference>
<reference evidence="6 7" key="1">
    <citation type="submission" date="2024-09" db="EMBL/GenBank/DDBJ databases">
        <authorList>
            <person name="Sun Q."/>
            <person name="Mori K."/>
        </authorList>
    </citation>
    <scope>NUCLEOTIDE SEQUENCE [LARGE SCALE GENOMIC DNA]</scope>
    <source>
        <strain evidence="6 7">CCM 7415</strain>
    </source>
</reference>
<dbReference type="InterPro" id="IPR036388">
    <property type="entry name" value="WH-like_DNA-bd_sf"/>
</dbReference>
<name>A0ABV6G2Q1_9GAMM</name>
<dbReference type="SUPFAM" id="SSF53850">
    <property type="entry name" value="Periplasmic binding protein-like II"/>
    <property type="match status" value="1"/>
</dbReference>
<dbReference type="SUPFAM" id="SSF46785">
    <property type="entry name" value="Winged helix' DNA-binding domain"/>
    <property type="match status" value="1"/>
</dbReference>
<evidence type="ECO:0000313" key="7">
    <source>
        <dbReference type="Proteomes" id="UP001589814"/>
    </source>
</evidence>
<dbReference type="Proteomes" id="UP001589814">
    <property type="component" value="Unassembled WGS sequence"/>
</dbReference>
<dbReference type="Gene3D" id="3.40.190.290">
    <property type="match status" value="1"/>
</dbReference>
<organism evidence="6 7">
    <name type="scientific">Kushneria aurantia</name>
    <dbReference type="NCBI Taxonomy" id="504092"/>
    <lineage>
        <taxon>Bacteria</taxon>
        <taxon>Pseudomonadati</taxon>
        <taxon>Pseudomonadota</taxon>
        <taxon>Gammaproteobacteria</taxon>
        <taxon>Oceanospirillales</taxon>
        <taxon>Halomonadaceae</taxon>
        <taxon>Kushneria</taxon>
    </lineage>
</organism>
<dbReference type="Pfam" id="PF03466">
    <property type="entry name" value="LysR_substrate"/>
    <property type="match status" value="1"/>
</dbReference>
<feature type="domain" description="HTH lysR-type" evidence="5">
    <location>
        <begin position="5"/>
        <end position="62"/>
    </location>
</feature>
<keyword evidence="7" id="KW-1185">Reference proteome</keyword>
<dbReference type="InterPro" id="IPR036390">
    <property type="entry name" value="WH_DNA-bd_sf"/>
</dbReference>
<gene>
    <name evidence="6" type="ORF">ACFFHW_08025</name>
</gene>
<dbReference type="EMBL" id="JBHLVX010000031">
    <property type="protein sequence ID" value="MFC0267932.1"/>
    <property type="molecule type" value="Genomic_DNA"/>
</dbReference>
<sequence>MNTRPSLEDVSALLLIATYRSFRRAADELGLSPSTLSHRMRALEKTMGVRLLHRTTRSVSPTQAGQRLIDRMQPVLEEFDMALESVNDERGRPSGALRINASEIAARVLLTSVVPDFLTRYPEMTLDIVTEGRLIDIVEAGFDAGIRLAEAVPQDMIAVPFGGETRFIAVASPHYIDRHDAPETPDALHHHACIRQRMPSGKRYRWEFERYGQQTTVDVPGVLTLDHQGLMAEAAASDLGIAYLFEHVVRGRLARGELVTVLDDWCPLIPGLCLYYSGRRHVPSGLQAFIDMLKEQ</sequence>
<comment type="caution">
    <text evidence="6">The sequence shown here is derived from an EMBL/GenBank/DDBJ whole genome shotgun (WGS) entry which is preliminary data.</text>
</comment>
<evidence type="ECO:0000256" key="2">
    <source>
        <dbReference type="ARBA" id="ARBA00023015"/>
    </source>
</evidence>
<dbReference type="InterPro" id="IPR005119">
    <property type="entry name" value="LysR_subst-bd"/>
</dbReference>
<dbReference type="RefSeq" id="WP_026352072.1">
    <property type="nucleotide sequence ID" value="NZ_JBHLVX010000031.1"/>
</dbReference>
<evidence type="ECO:0000256" key="3">
    <source>
        <dbReference type="ARBA" id="ARBA00023125"/>
    </source>
</evidence>
<evidence type="ECO:0000313" key="6">
    <source>
        <dbReference type="EMBL" id="MFC0267932.1"/>
    </source>
</evidence>
<dbReference type="InterPro" id="IPR000847">
    <property type="entry name" value="LysR_HTH_N"/>
</dbReference>